<keyword evidence="2" id="KW-0813">Transport</keyword>
<evidence type="ECO:0000256" key="7">
    <source>
        <dbReference type="SAM" id="Phobius"/>
    </source>
</evidence>
<evidence type="ECO:0000256" key="1">
    <source>
        <dbReference type="ARBA" id="ARBA00004651"/>
    </source>
</evidence>
<keyword evidence="3" id="KW-1003">Cell membrane</keyword>
<dbReference type="InterPro" id="IPR011701">
    <property type="entry name" value="MFS"/>
</dbReference>
<dbReference type="PANTHER" id="PTHR23517">
    <property type="entry name" value="RESISTANCE PROTEIN MDTM, PUTATIVE-RELATED-RELATED"/>
    <property type="match status" value="1"/>
</dbReference>
<feature type="transmembrane region" description="Helical" evidence="7">
    <location>
        <begin position="351"/>
        <end position="373"/>
    </location>
</feature>
<accession>A0A9Q5X9K2</accession>
<evidence type="ECO:0000256" key="3">
    <source>
        <dbReference type="ARBA" id="ARBA00022475"/>
    </source>
</evidence>
<comment type="subcellular location">
    <subcellularLocation>
        <location evidence="1">Cell membrane</location>
        <topology evidence="1">Multi-pass membrane protein</topology>
    </subcellularLocation>
</comment>
<dbReference type="InterPro" id="IPR050171">
    <property type="entry name" value="MFS_Transporters"/>
</dbReference>
<dbReference type="PROSITE" id="PS50850">
    <property type="entry name" value="MFS"/>
    <property type="match status" value="1"/>
</dbReference>
<dbReference type="GO" id="GO:0005886">
    <property type="term" value="C:plasma membrane"/>
    <property type="evidence" value="ECO:0007669"/>
    <property type="project" value="UniProtKB-SubCell"/>
</dbReference>
<keyword evidence="5 7" id="KW-1133">Transmembrane helix</keyword>
<protein>
    <submittedName>
        <fullName evidence="9">MFS transporter</fullName>
    </submittedName>
</protein>
<dbReference type="PANTHER" id="PTHR23517:SF2">
    <property type="entry name" value="MULTIDRUG RESISTANCE PROTEIN MDTH"/>
    <property type="match status" value="1"/>
</dbReference>
<sequence>MRIQTGQGTIPLITLIGIWSISALNALPGLAVSPILGKLSAIFPHSTELDIQMLSSLPSLLIIPFIILSGKLTEKINNILLLQVGLVVFSLSGILYLLSTKMWQLIAVSALLGIGSGLIVPLSTGLISRFFTGVYRTKQFGLSSAITNVTLVLATILTGYLAEVNWHLPFIVYLFPLISIVLSFYLKKNISPYPDTSMHATVKPVASQAEMKPAYGTTDNSFGKFGIQIRHLMQIMAFYGLATYLVIIISFNLPFLMKEYHFTSGNSGIMISLFFLAIMAPGFILNQIVSYFGKKTKFACMLSIAIGMALILVSRTEWLIGLGCIFTGFGYGVIQPVAYDKTTRTAIPSKVTLALAFVMAMNYLAILLCPFIINVFKDLFHIETQQFAFIFNMVIALIAAAWAYIKQDSFLFNDNFKSA</sequence>
<feature type="transmembrane region" description="Helical" evidence="7">
    <location>
        <begin position="269"/>
        <end position="289"/>
    </location>
</feature>
<evidence type="ECO:0000313" key="10">
    <source>
        <dbReference type="Proteomes" id="UP000195975"/>
    </source>
</evidence>
<feature type="transmembrane region" description="Helical" evidence="7">
    <location>
        <begin position="385"/>
        <end position="405"/>
    </location>
</feature>
<dbReference type="InterPro" id="IPR020846">
    <property type="entry name" value="MFS_dom"/>
</dbReference>
<dbReference type="InterPro" id="IPR036259">
    <property type="entry name" value="MFS_trans_sf"/>
</dbReference>
<dbReference type="AlphaFoldDB" id="A0A9Q5X9K2"/>
<dbReference type="SUPFAM" id="SSF103473">
    <property type="entry name" value="MFS general substrate transporter"/>
    <property type="match status" value="1"/>
</dbReference>
<feature type="transmembrane region" description="Helical" evidence="7">
    <location>
        <begin position="105"/>
        <end position="128"/>
    </location>
</feature>
<dbReference type="Pfam" id="PF07690">
    <property type="entry name" value="MFS_1"/>
    <property type="match status" value="1"/>
</dbReference>
<feature type="transmembrane region" description="Helical" evidence="7">
    <location>
        <begin position="319"/>
        <end position="339"/>
    </location>
</feature>
<dbReference type="Gene3D" id="1.20.1250.20">
    <property type="entry name" value="MFS general substrate transporter like domains"/>
    <property type="match status" value="1"/>
</dbReference>
<evidence type="ECO:0000313" key="9">
    <source>
        <dbReference type="EMBL" id="OUO07460.1"/>
    </source>
</evidence>
<reference evidence="10" key="1">
    <citation type="submission" date="2017-04" db="EMBL/GenBank/DDBJ databases">
        <title>Function of individual gut microbiota members based on whole genome sequencing of pure cultures obtained from chicken caecum.</title>
        <authorList>
            <person name="Medvecky M."/>
            <person name="Cejkova D."/>
            <person name="Polansky O."/>
            <person name="Karasova D."/>
            <person name="Kubasova T."/>
            <person name="Cizek A."/>
            <person name="Rychlik I."/>
        </authorList>
    </citation>
    <scope>NUCLEOTIDE SEQUENCE [LARGE SCALE GENOMIC DNA]</scope>
    <source>
        <strain evidence="10">An42</strain>
    </source>
</reference>
<feature type="transmembrane region" description="Helical" evidence="7">
    <location>
        <begin position="12"/>
        <end position="31"/>
    </location>
</feature>
<feature type="domain" description="Major facilitator superfamily (MFS) profile" evidence="8">
    <location>
        <begin position="14"/>
        <end position="411"/>
    </location>
</feature>
<feature type="transmembrane region" description="Helical" evidence="7">
    <location>
        <begin position="237"/>
        <end position="257"/>
    </location>
</feature>
<keyword evidence="6 7" id="KW-0472">Membrane</keyword>
<evidence type="ECO:0000256" key="5">
    <source>
        <dbReference type="ARBA" id="ARBA00022989"/>
    </source>
</evidence>
<gene>
    <name evidence="9" type="ORF">B5F96_01995</name>
</gene>
<name>A0A9Q5X9K2_9BACT</name>
<comment type="caution">
    <text evidence="9">The sequence shown here is derived from an EMBL/GenBank/DDBJ whole genome shotgun (WGS) entry which is preliminary data.</text>
</comment>
<evidence type="ECO:0000256" key="4">
    <source>
        <dbReference type="ARBA" id="ARBA00022692"/>
    </source>
</evidence>
<dbReference type="RefSeq" id="WP_021862258.1">
    <property type="nucleotide sequence ID" value="NZ_CAJLBM010000005.1"/>
</dbReference>
<dbReference type="GO" id="GO:0022857">
    <property type="term" value="F:transmembrane transporter activity"/>
    <property type="evidence" value="ECO:0007669"/>
    <property type="project" value="InterPro"/>
</dbReference>
<keyword evidence="4 7" id="KW-0812">Transmembrane</keyword>
<dbReference type="Proteomes" id="UP000195975">
    <property type="component" value="Unassembled WGS sequence"/>
</dbReference>
<feature type="transmembrane region" description="Helical" evidence="7">
    <location>
        <begin position="168"/>
        <end position="186"/>
    </location>
</feature>
<evidence type="ECO:0000256" key="2">
    <source>
        <dbReference type="ARBA" id="ARBA00022448"/>
    </source>
</evidence>
<evidence type="ECO:0000256" key="6">
    <source>
        <dbReference type="ARBA" id="ARBA00023136"/>
    </source>
</evidence>
<evidence type="ECO:0000259" key="8">
    <source>
        <dbReference type="PROSITE" id="PS50850"/>
    </source>
</evidence>
<feature type="transmembrane region" description="Helical" evidence="7">
    <location>
        <begin position="80"/>
        <end position="99"/>
    </location>
</feature>
<feature type="transmembrane region" description="Helical" evidence="7">
    <location>
        <begin position="51"/>
        <end position="68"/>
    </location>
</feature>
<feature type="transmembrane region" description="Helical" evidence="7">
    <location>
        <begin position="140"/>
        <end position="162"/>
    </location>
</feature>
<dbReference type="EMBL" id="NFIJ01000001">
    <property type="protein sequence ID" value="OUO07460.1"/>
    <property type="molecule type" value="Genomic_DNA"/>
</dbReference>
<organism evidence="9 10">
    <name type="scientific">Parabacteroides johnsonii</name>
    <dbReference type="NCBI Taxonomy" id="387661"/>
    <lineage>
        <taxon>Bacteria</taxon>
        <taxon>Pseudomonadati</taxon>
        <taxon>Bacteroidota</taxon>
        <taxon>Bacteroidia</taxon>
        <taxon>Bacteroidales</taxon>
        <taxon>Tannerellaceae</taxon>
        <taxon>Parabacteroides</taxon>
    </lineage>
</organism>
<proteinExistence type="predicted"/>